<gene>
    <name evidence="1" type="ORF">Tci_902700</name>
</gene>
<sequence>MENLEFCDKHNMVAFLKKPQGSEDFYQIVDFLNASHIRTLNNGEIKLNATADGQDKTITEASVRRHLKLADADGISTLPIIEIFEQLALM</sequence>
<organism evidence="1">
    <name type="scientific">Tanacetum cinerariifolium</name>
    <name type="common">Dalmatian daisy</name>
    <name type="synonym">Chrysanthemum cinerariifolium</name>
    <dbReference type="NCBI Taxonomy" id="118510"/>
    <lineage>
        <taxon>Eukaryota</taxon>
        <taxon>Viridiplantae</taxon>
        <taxon>Streptophyta</taxon>
        <taxon>Embryophyta</taxon>
        <taxon>Tracheophyta</taxon>
        <taxon>Spermatophyta</taxon>
        <taxon>Magnoliopsida</taxon>
        <taxon>eudicotyledons</taxon>
        <taxon>Gunneridae</taxon>
        <taxon>Pentapetalae</taxon>
        <taxon>asterids</taxon>
        <taxon>campanulids</taxon>
        <taxon>Asterales</taxon>
        <taxon>Asteraceae</taxon>
        <taxon>Asteroideae</taxon>
        <taxon>Anthemideae</taxon>
        <taxon>Anthemidinae</taxon>
        <taxon>Tanacetum</taxon>
    </lineage>
</organism>
<protein>
    <submittedName>
        <fullName evidence="1">Uncharacterized protein</fullName>
    </submittedName>
</protein>
<feature type="non-terminal residue" evidence="1">
    <location>
        <position position="90"/>
    </location>
</feature>
<dbReference type="EMBL" id="BKCJ011407033">
    <property type="protein sequence ID" value="GFD30731.1"/>
    <property type="molecule type" value="Genomic_DNA"/>
</dbReference>
<accession>A0A699VAI9</accession>
<comment type="caution">
    <text evidence="1">The sequence shown here is derived from an EMBL/GenBank/DDBJ whole genome shotgun (WGS) entry which is preliminary data.</text>
</comment>
<evidence type="ECO:0000313" key="1">
    <source>
        <dbReference type="EMBL" id="GFD30731.1"/>
    </source>
</evidence>
<dbReference type="AlphaFoldDB" id="A0A699VAI9"/>
<proteinExistence type="predicted"/>
<reference evidence="1" key="1">
    <citation type="journal article" date="2019" name="Sci. Rep.">
        <title>Draft genome of Tanacetum cinerariifolium, the natural source of mosquito coil.</title>
        <authorList>
            <person name="Yamashiro T."/>
            <person name="Shiraishi A."/>
            <person name="Satake H."/>
            <person name="Nakayama K."/>
        </authorList>
    </citation>
    <scope>NUCLEOTIDE SEQUENCE</scope>
</reference>
<name>A0A699VAI9_TANCI</name>